<dbReference type="AlphaFoldDB" id="A0A4D7AY78"/>
<keyword evidence="3" id="KW-0808">Transferase</keyword>
<dbReference type="RefSeq" id="WP_136961683.1">
    <property type="nucleotide sequence ID" value="NZ_CP039690.1"/>
</dbReference>
<protein>
    <recommendedName>
        <fullName evidence="8">Glycosyl transferase</fullName>
    </recommendedName>
</protein>
<proteinExistence type="predicted"/>
<evidence type="ECO:0008006" key="8">
    <source>
        <dbReference type="Google" id="ProtNLM"/>
    </source>
</evidence>
<organism evidence="6 7">
    <name type="scientific">Phreatobacter stygius</name>
    <dbReference type="NCBI Taxonomy" id="1940610"/>
    <lineage>
        <taxon>Bacteria</taxon>
        <taxon>Pseudomonadati</taxon>
        <taxon>Pseudomonadota</taxon>
        <taxon>Alphaproteobacteria</taxon>
        <taxon>Hyphomicrobiales</taxon>
        <taxon>Phreatobacteraceae</taxon>
        <taxon>Phreatobacter</taxon>
    </lineage>
</organism>
<dbReference type="GO" id="GO:0016020">
    <property type="term" value="C:membrane"/>
    <property type="evidence" value="ECO:0007669"/>
    <property type="project" value="UniProtKB-SubCell"/>
</dbReference>
<sequence length="287" mass="32581">MSVHCIMILAHRAPRLFKRLSDRLAKDFTVIAHLDASADRQEFAGSADVFLLPQSHRIRWGSYAMIAAALDMLKHGLTIEKAETFTLISGDTYPVCSPRKLAEILDQRVDCIDSDLVAPSSETAQRIKNTYLPDTQIGELRPGMHFLHRYLDSDITGLVADAERSRLARPQFLADYRYAKGAQWWSLTRGTVEKIMALVDEDPRLVEALRFSAIPDEAFFQTAIAKLGLHEAIRPSLVFAKWDTVPAPHTFERVEDIEFLKGQKRPFARKFSEASDGLIQRIEEELW</sequence>
<name>A0A4D7AY78_9HYPH</name>
<keyword evidence="4" id="KW-0472">Membrane</keyword>
<evidence type="ECO:0000256" key="3">
    <source>
        <dbReference type="ARBA" id="ARBA00022679"/>
    </source>
</evidence>
<evidence type="ECO:0000256" key="1">
    <source>
        <dbReference type="ARBA" id="ARBA00004606"/>
    </source>
</evidence>
<evidence type="ECO:0000256" key="4">
    <source>
        <dbReference type="ARBA" id="ARBA00023136"/>
    </source>
</evidence>
<accession>A0A4D7AY78</accession>
<evidence type="ECO:0000256" key="5">
    <source>
        <dbReference type="ARBA" id="ARBA00023180"/>
    </source>
</evidence>
<gene>
    <name evidence="6" type="ORF">E8M01_19685</name>
</gene>
<keyword evidence="2" id="KW-0328">Glycosyltransferase</keyword>
<dbReference type="KEGG" id="pstg:E8M01_19685"/>
<evidence type="ECO:0000256" key="2">
    <source>
        <dbReference type="ARBA" id="ARBA00022676"/>
    </source>
</evidence>
<dbReference type="OrthoDB" id="7943907at2"/>
<evidence type="ECO:0000313" key="6">
    <source>
        <dbReference type="EMBL" id="QCI66239.1"/>
    </source>
</evidence>
<dbReference type="Pfam" id="PF02485">
    <property type="entry name" value="Branch"/>
    <property type="match status" value="1"/>
</dbReference>
<keyword evidence="7" id="KW-1185">Reference proteome</keyword>
<dbReference type="InterPro" id="IPR003406">
    <property type="entry name" value="Glyco_trans_14"/>
</dbReference>
<reference evidence="6 7" key="1">
    <citation type="submission" date="2019-04" db="EMBL/GenBank/DDBJ databases">
        <title>Phreatobacter aquaticus sp. nov.</title>
        <authorList>
            <person name="Choi A."/>
        </authorList>
    </citation>
    <scope>NUCLEOTIDE SEQUENCE [LARGE SCALE GENOMIC DNA]</scope>
    <source>
        <strain evidence="6 7">KCTC 52518</strain>
    </source>
</reference>
<dbReference type="EMBL" id="CP039690">
    <property type="protein sequence ID" value="QCI66239.1"/>
    <property type="molecule type" value="Genomic_DNA"/>
</dbReference>
<dbReference type="Proteomes" id="UP000298781">
    <property type="component" value="Chromosome"/>
</dbReference>
<evidence type="ECO:0000313" key="7">
    <source>
        <dbReference type="Proteomes" id="UP000298781"/>
    </source>
</evidence>
<dbReference type="GO" id="GO:0016757">
    <property type="term" value="F:glycosyltransferase activity"/>
    <property type="evidence" value="ECO:0007669"/>
    <property type="project" value="UniProtKB-KW"/>
</dbReference>
<comment type="subcellular location">
    <subcellularLocation>
        <location evidence="1">Membrane</location>
        <topology evidence="1">Single-pass type II membrane protein</topology>
    </subcellularLocation>
</comment>
<keyword evidence="5" id="KW-0325">Glycoprotein</keyword>